<dbReference type="Pfam" id="PF18737">
    <property type="entry name" value="HEPN_MAE_28990"/>
    <property type="match status" value="1"/>
</dbReference>
<evidence type="ECO:0000313" key="3">
    <source>
        <dbReference type="Proteomes" id="UP001549031"/>
    </source>
</evidence>
<dbReference type="InterPro" id="IPR040788">
    <property type="entry name" value="HEPN_MAE_28990"/>
</dbReference>
<evidence type="ECO:0000313" key="2">
    <source>
        <dbReference type="EMBL" id="MET3584541.1"/>
    </source>
</evidence>
<gene>
    <name evidence="2" type="ORF">ABID21_000636</name>
</gene>
<proteinExistence type="predicted"/>
<comment type="caution">
    <text evidence="2">The sequence shown here is derived from an EMBL/GenBank/DDBJ whole genome shotgun (WGS) entry which is preliminary data.</text>
</comment>
<feature type="domain" description="MAE-28990/MAE-18760-like HEPN" evidence="1">
    <location>
        <begin position="11"/>
        <end position="227"/>
    </location>
</feature>
<dbReference type="EMBL" id="JBEPLJ010000002">
    <property type="protein sequence ID" value="MET3584541.1"/>
    <property type="molecule type" value="Genomic_DNA"/>
</dbReference>
<protein>
    <recommendedName>
        <fullName evidence="1">MAE-28990/MAE-18760-like HEPN domain-containing protein</fullName>
    </recommendedName>
</protein>
<evidence type="ECO:0000259" key="1">
    <source>
        <dbReference type="Pfam" id="PF18737"/>
    </source>
</evidence>
<keyword evidence="3" id="KW-1185">Reference proteome</keyword>
<organism evidence="2 3">
    <name type="scientific">Pseudorhizobium tarimense</name>
    <dbReference type="NCBI Taxonomy" id="1079109"/>
    <lineage>
        <taxon>Bacteria</taxon>
        <taxon>Pseudomonadati</taxon>
        <taxon>Pseudomonadota</taxon>
        <taxon>Alphaproteobacteria</taxon>
        <taxon>Hyphomicrobiales</taxon>
        <taxon>Rhizobiaceae</taxon>
        <taxon>Rhizobium/Agrobacterium group</taxon>
        <taxon>Pseudorhizobium</taxon>
    </lineage>
</organism>
<reference evidence="2 3" key="1">
    <citation type="submission" date="2024-06" db="EMBL/GenBank/DDBJ databases">
        <title>Genomic Encyclopedia of Type Strains, Phase IV (KMG-IV): sequencing the most valuable type-strain genomes for metagenomic binning, comparative biology and taxonomic classification.</title>
        <authorList>
            <person name="Goeker M."/>
        </authorList>
    </citation>
    <scope>NUCLEOTIDE SEQUENCE [LARGE SCALE GENOMIC DNA]</scope>
    <source>
        <strain evidence="2 3">DSM 105042</strain>
    </source>
</reference>
<sequence>MREFEELFTLRCREVEKHLAFIEDLHESALNRSGGRPVDTEHVNILKSGFLVHLYNVIESVMAKVIDDVAANTRAHNPHDWHDGVFIAWLRHRAATEQELDSSDRVERMVRVIAEASGRRQIGSTYIAKKESNWSHKEIRAIAETLTCRLAIREDVETQACVVHFMDQKPPMLYVRHMRNQLAHGNLSFVDAASALSTGQLEFLHGAVIEYMKDVVTSFNSYLDAKQFLRVPAA</sequence>
<name>A0ABV2H1W6_9HYPH</name>
<dbReference type="RefSeq" id="WP_247242581.1">
    <property type="nucleotide sequence ID" value="NZ_JALJRA010000002.1"/>
</dbReference>
<accession>A0ABV2H1W6</accession>
<dbReference type="Proteomes" id="UP001549031">
    <property type="component" value="Unassembled WGS sequence"/>
</dbReference>